<organism evidence="1 2">
    <name type="scientific">Negadavirga shengliensis</name>
    <dbReference type="NCBI Taxonomy" id="1389218"/>
    <lineage>
        <taxon>Bacteria</taxon>
        <taxon>Pseudomonadati</taxon>
        <taxon>Bacteroidota</taxon>
        <taxon>Cytophagia</taxon>
        <taxon>Cytophagales</taxon>
        <taxon>Cyclobacteriaceae</taxon>
        <taxon>Negadavirga</taxon>
    </lineage>
</organism>
<reference evidence="2" key="1">
    <citation type="journal article" date="2019" name="Int. J. Syst. Evol. Microbiol.">
        <title>The Global Catalogue of Microorganisms (GCM) 10K type strain sequencing project: providing services to taxonomists for standard genome sequencing and annotation.</title>
        <authorList>
            <consortium name="The Broad Institute Genomics Platform"/>
            <consortium name="The Broad Institute Genome Sequencing Center for Infectious Disease"/>
            <person name="Wu L."/>
            <person name="Ma J."/>
        </authorList>
    </citation>
    <scope>NUCLEOTIDE SEQUENCE [LARGE SCALE GENOMIC DNA]</scope>
    <source>
        <strain evidence="2">CGMCC 4.7466</strain>
    </source>
</reference>
<keyword evidence="2" id="KW-1185">Reference proteome</keyword>
<protein>
    <submittedName>
        <fullName evidence="1">DUF1835 domain-containing protein</fullName>
    </submittedName>
</protein>
<dbReference type="RefSeq" id="WP_377069043.1">
    <property type="nucleotide sequence ID" value="NZ_JBHSJJ010000023.1"/>
</dbReference>
<gene>
    <name evidence="1" type="ORF">ACFPFU_24165</name>
</gene>
<sequence length="257" mass="30257">MQKNITIMIYNILNGDSLAYSFPDTKIEGDIIVAREALIDGDLSGDDLQDFWHSRAKYLELTEAEYYDKVVSEFERIMNAPDDSEFNLWFEYDLFCQVNMWFIISIINRLPVKKKVYAVYTSYLDRNHKHFWNGFGPANSSQLQVCFADRILLSDADLQLGQELWTAYKDNNFEELIRLSKNQSFAFPYLQEVVKAHIDRFPKDGTKGRPERVIEDITKNISTDFPKVFKEFWNRESIYGFGDTQLKSLYDKVMHNR</sequence>
<dbReference type="Proteomes" id="UP001595818">
    <property type="component" value="Unassembled WGS sequence"/>
</dbReference>
<proteinExistence type="predicted"/>
<evidence type="ECO:0000313" key="2">
    <source>
        <dbReference type="Proteomes" id="UP001595818"/>
    </source>
</evidence>
<name>A0ABV9T8L4_9BACT</name>
<comment type="caution">
    <text evidence="1">The sequence shown here is derived from an EMBL/GenBank/DDBJ whole genome shotgun (WGS) entry which is preliminary data.</text>
</comment>
<evidence type="ECO:0000313" key="1">
    <source>
        <dbReference type="EMBL" id="MFC4874821.1"/>
    </source>
</evidence>
<dbReference type="EMBL" id="JBHSJJ010000023">
    <property type="protein sequence ID" value="MFC4874821.1"/>
    <property type="molecule type" value="Genomic_DNA"/>
</dbReference>
<accession>A0ABV9T8L4</accession>